<evidence type="ECO:0000256" key="2">
    <source>
        <dbReference type="ARBA" id="ARBA00022475"/>
    </source>
</evidence>
<evidence type="ECO:0000256" key="6">
    <source>
        <dbReference type="ARBA" id="ARBA00022989"/>
    </source>
</evidence>
<evidence type="ECO:0000256" key="8">
    <source>
        <dbReference type="SAM" id="Phobius"/>
    </source>
</evidence>
<keyword evidence="6 8" id="KW-1133">Transmembrane helix</keyword>
<feature type="transmembrane region" description="Helical" evidence="8">
    <location>
        <begin position="74"/>
        <end position="94"/>
    </location>
</feature>
<gene>
    <name evidence="9" type="ORF">IPJ89_02605</name>
</gene>
<feature type="transmembrane region" description="Helical" evidence="8">
    <location>
        <begin position="106"/>
        <end position="126"/>
    </location>
</feature>
<dbReference type="AlphaFoldDB" id="A0A7T9DKT3"/>
<proteinExistence type="predicted"/>
<dbReference type="GO" id="GO:0005886">
    <property type="term" value="C:plasma membrane"/>
    <property type="evidence" value="ECO:0007669"/>
    <property type="project" value="UniProtKB-SubCell"/>
</dbReference>
<evidence type="ECO:0000256" key="1">
    <source>
        <dbReference type="ARBA" id="ARBA00004651"/>
    </source>
</evidence>
<dbReference type="EMBL" id="CP064981">
    <property type="protein sequence ID" value="QQR93105.1"/>
    <property type="molecule type" value="Genomic_DNA"/>
</dbReference>
<dbReference type="InterPro" id="IPR026392">
    <property type="entry name" value="Exo/Archaeosortase_dom"/>
</dbReference>
<keyword evidence="4 8" id="KW-0812">Transmembrane</keyword>
<dbReference type="NCBIfam" id="TIGR04178">
    <property type="entry name" value="exo_archaeo"/>
    <property type="match status" value="1"/>
</dbReference>
<protein>
    <submittedName>
        <fullName evidence="9">Exosortase/archaeosortase family protein</fullName>
    </submittedName>
</protein>
<evidence type="ECO:0000256" key="3">
    <source>
        <dbReference type="ARBA" id="ARBA00022670"/>
    </source>
</evidence>
<dbReference type="GO" id="GO:0006508">
    <property type="term" value="P:proteolysis"/>
    <property type="evidence" value="ECO:0007669"/>
    <property type="project" value="UniProtKB-KW"/>
</dbReference>
<evidence type="ECO:0000256" key="5">
    <source>
        <dbReference type="ARBA" id="ARBA00022801"/>
    </source>
</evidence>
<feature type="transmembrane region" description="Helical" evidence="8">
    <location>
        <begin position="18"/>
        <end position="36"/>
    </location>
</feature>
<accession>A0A7T9DKT3</accession>
<keyword evidence="2" id="KW-1003">Cell membrane</keyword>
<feature type="transmembrane region" description="Helical" evidence="8">
    <location>
        <begin position="146"/>
        <end position="165"/>
    </location>
</feature>
<keyword evidence="5" id="KW-0378">Hydrolase</keyword>
<name>A0A7T9DKT3_9ARCH</name>
<sequence length="178" mass="19818">MPKGNAETNRPIREGVRFILTIVLVAGILFVLLQPFELHLQTLESELVQSGLRVVGTETRATANPIQFFAGEKLIEISALCSGLMEIILLVAAITATRDASVRKKVIGIVVGVGILFAWNLVRMLISIQQLLHTSLEFAEFTHGVLFRVMLVVGFALIYVAWLRSGEFLETGKKKQWW</sequence>
<dbReference type="GO" id="GO:0008233">
    <property type="term" value="F:peptidase activity"/>
    <property type="evidence" value="ECO:0007669"/>
    <property type="project" value="UniProtKB-KW"/>
</dbReference>
<evidence type="ECO:0000313" key="9">
    <source>
        <dbReference type="EMBL" id="QQR93105.1"/>
    </source>
</evidence>
<evidence type="ECO:0000256" key="7">
    <source>
        <dbReference type="ARBA" id="ARBA00023136"/>
    </source>
</evidence>
<keyword evidence="7 8" id="KW-0472">Membrane</keyword>
<dbReference type="InterPro" id="IPR019127">
    <property type="entry name" value="Exosortase"/>
</dbReference>
<keyword evidence="3" id="KW-0645">Protease</keyword>
<reference evidence="9" key="1">
    <citation type="submission" date="2020-11" db="EMBL/GenBank/DDBJ databases">
        <title>Connecting structure to function with the recovery of over 1000 high-quality activated sludge metagenome-assembled genomes encoding full-length rRNA genes using long-read sequencing.</title>
        <authorList>
            <person name="Singleton C.M."/>
            <person name="Petriglieri F."/>
            <person name="Kristensen J.M."/>
            <person name="Kirkegaard R.H."/>
            <person name="Michaelsen T.Y."/>
            <person name="Andersen M.H."/>
            <person name="Karst S.M."/>
            <person name="Dueholm M.S."/>
            <person name="Nielsen P.H."/>
            <person name="Albertsen M."/>
        </authorList>
    </citation>
    <scope>NUCLEOTIDE SEQUENCE</scope>
    <source>
        <strain evidence="9">Fred_18-Q3-R57-64_BAT3C.431</strain>
    </source>
</reference>
<dbReference type="Proteomes" id="UP000596004">
    <property type="component" value="Chromosome"/>
</dbReference>
<evidence type="ECO:0000256" key="4">
    <source>
        <dbReference type="ARBA" id="ARBA00022692"/>
    </source>
</evidence>
<organism evidence="9">
    <name type="scientific">Candidatus Iainarchaeum sp</name>
    <dbReference type="NCBI Taxonomy" id="3101447"/>
    <lineage>
        <taxon>Archaea</taxon>
        <taxon>Candidatus Iainarchaeota</taxon>
        <taxon>Candidatus Iainarchaeia</taxon>
        <taxon>Candidatus Iainarchaeales</taxon>
        <taxon>Candidatus Iainarchaeaceae</taxon>
        <taxon>Candidatus Iainarchaeum</taxon>
    </lineage>
</organism>
<dbReference type="Pfam" id="PF09721">
    <property type="entry name" value="Exosortase_EpsH"/>
    <property type="match status" value="1"/>
</dbReference>
<comment type="subcellular location">
    <subcellularLocation>
        <location evidence="1">Cell membrane</location>
        <topology evidence="1">Multi-pass membrane protein</topology>
    </subcellularLocation>
</comment>